<sequence length="364" mass="41136" precursor="true">MTCASATALAILFAISANAAIAVEPDVAIVDEFDGKLTLDWKPIRHDADWVSLTKNPGKLTITTQPGTLGYNEKLPGRIATRNLHFIANPIKKGGDFAITTCVDSFHPTQTWQQAGLMIYDDDDNYLKYDIEWGGQHVCFKHMRETDQFRIVDTDDEIPKAEKHWLRITKRGNVYERAYSTNGKDFTVAGEKSWGHRDPEWIGLVATNGTSRAPGIDAQFDFFEVRTLTKQEQDDPRYRERKAIKGKWEVKSCEFQGTLLEKNAFENFDFDGGYVSFAEINELGSTAYRLEYALDPTTSPKGFIMSAFQPNADTPLNGNYQLNDDELLLCLSFVPGSPAPDEFKTTEGDRRMLIKMKRTSDQEK</sequence>
<dbReference type="InterPro" id="IPR041542">
    <property type="entry name" value="GH43_C2"/>
</dbReference>
<feature type="signal peptide" evidence="1">
    <location>
        <begin position="1"/>
        <end position="19"/>
    </location>
</feature>
<keyword evidence="1" id="KW-0732">Signal</keyword>
<dbReference type="NCBIfam" id="TIGR03067">
    <property type="entry name" value="Planc_TIGR03067"/>
    <property type="match status" value="1"/>
</dbReference>
<dbReference type="SUPFAM" id="SSF49899">
    <property type="entry name" value="Concanavalin A-like lectins/glucanases"/>
    <property type="match status" value="1"/>
</dbReference>
<name>A0A517NMS4_9BACT</name>
<evidence type="ECO:0000259" key="2">
    <source>
        <dbReference type="Pfam" id="PF17851"/>
    </source>
</evidence>
<dbReference type="InterPro" id="IPR017504">
    <property type="entry name" value="CHP03067_Planctomycetes"/>
</dbReference>
<dbReference type="InterPro" id="IPR013320">
    <property type="entry name" value="ConA-like_dom_sf"/>
</dbReference>
<organism evidence="3 4">
    <name type="scientific">Stieleria marina</name>
    <dbReference type="NCBI Taxonomy" id="1930275"/>
    <lineage>
        <taxon>Bacteria</taxon>
        <taxon>Pseudomonadati</taxon>
        <taxon>Planctomycetota</taxon>
        <taxon>Planctomycetia</taxon>
        <taxon>Pirellulales</taxon>
        <taxon>Pirellulaceae</taxon>
        <taxon>Stieleria</taxon>
    </lineage>
</organism>
<keyword evidence="4" id="KW-1185">Reference proteome</keyword>
<reference evidence="3 4" key="1">
    <citation type="submission" date="2019-02" db="EMBL/GenBank/DDBJ databases">
        <title>Deep-cultivation of Planctomycetes and their phenomic and genomic characterization uncovers novel biology.</title>
        <authorList>
            <person name="Wiegand S."/>
            <person name="Jogler M."/>
            <person name="Boedeker C."/>
            <person name="Pinto D."/>
            <person name="Vollmers J."/>
            <person name="Rivas-Marin E."/>
            <person name="Kohn T."/>
            <person name="Peeters S.H."/>
            <person name="Heuer A."/>
            <person name="Rast P."/>
            <person name="Oberbeckmann S."/>
            <person name="Bunk B."/>
            <person name="Jeske O."/>
            <person name="Meyerdierks A."/>
            <person name="Storesund J.E."/>
            <person name="Kallscheuer N."/>
            <person name="Luecker S."/>
            <person name="Lage O.M."/>
            <person name="Pohl T."/>
            <person name="Merkel B.J."/>
            <person name="Hornburger P."/>
            <person name="Mueller R.-W."/>
            <person name="Bruemmer F."/>
            <person name="Labrenz M."/>
            <person name="Spormann A.M."/>
            <person name="Op den Camp H."/>
            <person name="Overmann J."/>
            <person name="Amann R."/>
            <person name="Jetten M.S.M."/>
            <person name="Mascher T."/>
            <person name="Medema M.H."/>
            <person name="Devos D.P."/>
            <person name="Kaster A.-K."/>
            <person name="Ovreas L."/>
            <person name="Rohde M."/>
            <person name="Galperin M.Y."/>
            <person name="Jogler C."/>
        </authorList>
    </citation>
    <scope>NUCLEOTIDE SEQUENCE [LARGE SCALE GENOMIC DNA]</scope>
    <source>
        <strain evidence="3 4">K23_9</strain>
    </source>
</reference>
<evidence type="ECO:0000313" key="4">
    <source>
        <dbReference type="Proteomes" id="UP000319817"/>
    </source>
</evidence>
<feature type="domain" description="Beta-xylosidase C-terminal Concanavalin A-like" evidence="2">
    <location>
        <begin position="31"/>
        <end position="225"/>
    </location>
</feature>
<proteinExistence type="predicted"/>
<evidence type="ECO:0000313" key="3">
    <source>
        <dbReference type="EMBL" id="QDT08383.1"/>
    </source>
</evidence>
<dbReference type="AlphaFoldDB" id="A0A517NMS4"/>
<protein>
    <recommendedName>
        <fullName evidence="2">Beta-xylosidase C-terminal Concanavalin A-like domain-containing protein</fullName>
    </recommendedName>
</protein>
<accession>A0A517NMS4</accession>
<dbReference type="Pfam" id="PF17851">
    <property type="entry name" value="GH43_C2"/>
    <property type="match status" value="1"/>
</dbReference>
<dbReference type="Gene3D" id="2.60.120.200">
    <property type="match status" value="1"/>
</dbReference>
<evidence type="ECO:0000256" key="1">
    <source>
        <dbReference type="SAM" id="SignalP"/>
    </source>
</evidence>
<dbReference type="EMBL" id="CP036526">
    <property type="protein sequence ID" value="QDT08383.1"/>
    <property type="molecule type" value="Genomic_DNA"/>
</dbReference>
<dbReference type="Proteomes" id="UP000319817">
    <property type="component" value="Chromosome"/>
</dbReference>
<gene>
    <name evidence="3" type="ORF">K239x_03220</name>
</gene>
<feature type="chain" id="PRO_5022209647" description="Beta-xylosidase C-terminal Concanavalin A-like domain-containing protein" evidence="1">
    <location>
        <begin position="20"/>
        <end position="364"/>
    </location>
</feature>